<dbReference type="SUPFAM" id="SSF51735">
    <property type="entry name" value="NAD(P)-binding Rossmann-fold domains"/>
    <property type="match status" value="1"/>
</dbReference>
<keyword evidence="2" id="KW-0560">Oxidoreductase</keyword>
<dbReference type="GO" id="GO:0070402">
    <property type="term" value="F:NADPH binding"/>
    <property type="evidence" value="ECO:0007669"/>
    <property type="project" value="TreeGrafter"/>
</dbReference>
<dbReference type="NCBIfam" id="TIGR02824">
    <property type="entry name" value="quinone_pig3"/>
    <property type="match status" value="1"/>
</dbReference>
<dbReference type="GO" id="GO:0016651">
    <property type="term" value="F:oxidoreductase activity, acting on NAD(P)H"/>
    <property type="evidence" value="ECO:0007669"/>
    <property type="project" value="TreeGrafter"/>
</dbReference>
<sequence length="329" mass="34253">MHAVIANGAGGPEVLDLIERPIPTPERTEIRVQIHAAGVNRPDVVQRQGNYPPPAGASDILGLELAGVVDGVGADVTRFKAGDRVMALVAGGAYAEYAVVDESNALPVPEGVTMVEAAAIPETYFTVWSNLFERAALVSGETVLIHGGTSGIGTTAIQLAKCFGARVIATVGSDEKAEAAARIGADHVVNYKTQDFVAETLAATGGKGADVVLDMVGAAYMQRNFEAVAVDGRIAQIAFMTGSKVEIDMRPILVKRLTLAGSTLRARPVAMKAALAAALEQKVLPLLAERKALPVIDSTYALAQVREAHARMDGGAHIGKIVLTMAAAE</sequence>
<accession>A0A2T8HXB3</accession>
<proteinExistence type="predicted"/>
<organism evidence="4 5">
    <name type="scientific">Pararhodobacter oceanensis</name>
    <dbReference type="NCBI Taxonomy" id="2172121"/>
    <lineage>
        <taxon>Bacteria</taxon>
        <taxon>Pseudomonadati</taxon>
        <taxon>Pseudomonadota</taxon>
        <taxon>Alphaproteobacteria</taxon>
        <taxon>Rhodobacterales</taxon>
        <taxon>Paracoccaceae</taxon>
        <taxon>Pararhodobacter</taxon>
    </lineage>
</organism>
<keyword evidence="1" id="KW-0521">NADP</keyword>
<dbReference type="Pfam" id="PF08240">
    <property type="entry name" value="ADH_N"/>
    <property type="match status" value="1"/>
</dbReference>
<name>A0A2T8HXB3_9RHOB</name>
<evidence type="ECO:0000313" key="5">
    <source>
        <dbReference type="Proteomes" id="UP000245911"/>
    </source>
</evidence>
<dbReference type="CDD" id="cd05276">
    <property type="entry name" value="p53_inducible_oxidoreductase"/>
    <property type="match status" value="1"/>
</dbReference>
<feature type="domain" description="Enoyl reductase (ER)" evidence="3">
    <location>
        <begin position="10"/>
        <end position="323"/>
    </location>
</feature>
<dbReference type="Gene3D" id="3.40.50.720">
    <property type="entry name" value="NAD(P)-binding Rossmann-like Domain"/>
    <property type="match status" value="1"/>
</dbReference>
<dbReference type="Proteomes" id="UP000245911">
    <property type="component" value="Unassembled WGS sequence"/>
</dbReference>
<protein>
    <submittedName>
        <fullName evidence="4">NAD(P)H-quinone oxidoreductase</fullName>
    </submittedName>
</protein>
<evidence type="ECO:0000259" key="3">
    <source>
        <dbReference type="SMART" id="SM00829"/>
    </source>
</evidence>
<dbReference type="InterPro" id="IPR036291">
    <property type="entry name" value="NAD(P)-bd_dom_sf"/>
</dbReference>
<dbReference type="PANTHER" id="PTHR48106:SF8">
    <property type="entry name" value="OS02G0805600 PROTEIN"/>
    <property type="match status" value="1"/>
</dbReference>
<dbReference type="Pfam" id="PF00107">
    <property type="entry name" value="ADH_zinc_N"/>
    <property type="match status" value="1"/>
</dbReference>
<evidence type="ECO:0000313" key="4">
    <source>
        <dbReference type="EMBL" id="PVH30002.1"/>
    </source>
</evidence>
<dbReference type="SUPFAM" id="SSF50129">
    <property type="entry name" value="GroES-like"/>
    <property type="match status" value="1"/>
</dbReference>
<dbReference type="EMBL" id="QDKM01000002">
    <property type="protein sequence ID" value="PVH30002.1"/>
    <property type="molecule type" value="Genomic_DNA"/>
</dbReference>
<dbReference type="RefSeq" id="WP_116557734.1">
    <property type="nucleotide sequence ID" value="NZ_QDKM01000002.1"/>
</dbReference>
<dbReference type="InterPro" id="IPR020843">
    <property type="entry name" value="ER"/>
</dbReference>
<keyword evidence="5" id="KW-1185">Reference proteome</keyword>
<dbReference type="SMART" id="SM00829">
    <property type="entry name" value="PKS_ER"/>
    <property type="match status" value="1"/>
</dbReference>
<dbReference type="Gene3D" id="3.90.180.10">
    <property type="entry name" value="Medium-chain alcohol dehydrogenases, catalytic domain"/>
    <property type="match status" value="1"/>
</dbReference>
<gene>
    <name evidence="4" type="ORF">DDE20_07020</name>
</gene>
<comment type="caution">
    <text evidence="4">The sequence shown here is derived from an EMBL/GenBank/DDBJ whole genome shotgun (WGS) entry which is preliminary data.</text>
</comment>
<dbReference type="PANTHER" id="PTHR48106">
    <property type="entry name" value="QUINONE OXIDOREDUCTASE PIG3-RELATED"/>
    <property type="match status" value="1"/>
</dbReference>
<dbReference type="OrthoDB" id="9780520at2"/>
<dbReference type="InterPro" id="IPR013154">
    <property type="entry name" value="ADH-like_N"/>
</dbReference>
<dbReference type="AlphaFoldDB" id="A0A2T8HXB3"/>
<dbReference type="InterPro" id="IPR011032">
    <property type="entry name" value="GroES-like_sf"/>
</dbReference>
<evidence type="ECO:0000256" key="1">
    <source>
        <dbReference type="ARBA" id="ARBA00022857"/>
    </source>
</evidence>
<dbReference type="InterPro" id="IPR013149">
    <property type="entry name" value="ADH-like_C"/>
</dbReference>
<dbReference type="InterPro" id="IPR014189">
    <property type="entry name" value="Quinone_OxRdtase_PIG3"/>
</dbReference>
<evidence type="ECO:0000256" key="2">
    <source>
        <dbReference type="ARBA" id="ARBA00023002"/>
    </source>
</evidence>
<reference evidence="4 5" key="1">
    <citation type="submission" date="2018-04" db="EMBL/GenBank/DDBJ databases">
        <title>Pararhodobacter oceanense sp. nov., isolated from marine intertidal sediment.</title>
        <authorList>
            <person name="Wang X.-L."/>
            <person name="Du Z.-J."/>
        </authorList>
    </citation>
    <scope>NUCLEOTIDE SEQUENCE [LARGE SCALE GENOMIC DNA]</scope>
    <source>
        <strain evidence="4 5">AM505</strain>
    </source>
</reference>